<sequence>MNTITASSKIEKSCTPESFEKGEFASKMLEIAEKEMNVDEILAELSNCIPHVEISNNIGNVNRIQSAKVKNAEINNLDDILIEPSAKCISNAGLFERNSEHYISCTSVSEVDKFQADVPNGNKMECYGSISNTDDIGSNLVAVDSNYNHDSFEKELDSLHKTCANSFQIVNPFGENIRKELDVIEKKIHVLMNESHASLMSYPVPYEVLQNVLQAMYSVWRKSECSISKEVLHKYIEQIIHWSYSFSDGKMKFSCEICSSK</sequence>
<name>A0A8X6TK13_NEPPI</name>
<keyword evidence="2" id="KW-1185">Reference proteome</keyword>
<organism evidence="1 2">
    <name type="scientific">Nephila pilipes</name>
    <name type="common">Giant wood spider</name>
    <name type="synonym">Nephila maculata</name>
    <dbReference type="NCBI Taxonomy" id="299642"/>
    <lineage>
        <taxon>Eukaryota</taxon>
        <taxon>Metazoa</taxon>
        <taxon>Ecdysozoa</taxon>
        <taxon>Arthropoda</taxon>
        <taxon>Chelicerata</taxon>
        <taxon>Arachnida</taxon>
        <taxon>Araneae</taxon>
        <taxon>Araneomorphae</taxon>
        <taxon>Entelegynae</taxon>
        <taxon>Araneoidea</taxon>
        <taxon>Nephilidae</taxon>
        <taxon>Nephila</taxon>
    </lineage>
</organism>
<accession>A0A8X6TK13</accession>
<comment type="caution">
    <text evidence="1">The sequence shown here is derived from an EMBL/GenBank/DDBJ whole genome shotgun (WGS) entry which is preliminary data.</text>
</comment>
<proteinExistence type="predicted"/>
<reference evidence="1" key="1">
    <citation type="submission" date="2020-08" db="EMBL/GenBank/DDBJ databases">
        <title>Multicomponent nature underlies the extraordinary mechanical properties of spider dragline silk.</title>
        <authorList>
            <person name="Kono N."/>
            <person name="Nakamura H."/>
            <person name="Mori M."/>
            <person name="Yoshida Y."/>
            <person name="Ohtoshi R."/>
            <person name="Malay A.D."/>
            <person name="Moran D.A.P."/>
            <person name="Tomita M."/>
            <person name="Numata K."/>
            <person name="Arakawa K."/>
        </authorList>
    </citation>
    <scope>NUCLEOTIDE SEQUENCE</scope>
</reference>
<protein>
    <submittedName>
        <fullName evidence="1">Uncharacterized protein</fullName>
    </submittedName>
</protein>
<dbReference type="EMBL" id="BMAW01009900">
    <property type="protein sequence ID" value="GFT16260.1"/>
    <property type="molecule type" value="Genomic_DNA"/>
</dbReference>
<gene>
    <name evidence="1" type="ORF">NPIL_664221</name>
</gene>
<dbReference type="Proteomes" id="UP000887013">
    <property type="component" value="Unassembled WGS sequence"/>
</dbReference>
<dbReference type="AlphaFoldDB" id="A0A8X6TK13"/>
<evidence type="ECO:0000313" key="2">
    <source>
        <dbReference type="Proteomes" id="UP000887013"/>
    </source>
</evidence>
<evidence type="ECO:0000313" key="1">
    <source>
        <dbReference type="EMBL" id="GFT16260.1"/>
    </source>
</evidence>